<evidence type="ECO:0000256" key="4">
    <source>
        <dbReference type="ARBA" id="ARBA00023163"/>
    </source>
</evidence>
<proteinExistence type="inferred from homology"/>
<dbReference type="PANTHER" id="PTHR30419">
    <property type="entry name" value="HTH-TYPE TRANSCRIPTIONAL REGULATOR YBHD"/>
    <property type="match status" value="1"/>
</dbReference>
<dbReference type="InterPro" id="IPR000847">
    <property type="entry name" value="LysR_HTH_N"/>
</dbReference>
<gene>
    <name evidence="6" type="ORF">AAD027_15950</name>
</gene>
<name>A0ABU9J4Q6_9GAMM</name>
<dbReference type="PRINTS" id="PR00039">
    <property type="entry name" value="HTHLYSR"/>
</dbReference>
<sequence length="305" mass="33637">MFIRQLNYLVALAQEKHFGRAAAACHVSQPALSGAIRSIEQELGVVIVQRGRRFEGFTQDGERVLAWARRVLADCEGLRQGARANEDDPVGILRMGAIPASLPLVPQLTQSCLRKFPRMRHEIYTLSAAETLTKVANFELDLGLSYLDDERLLGAFETVPIFRERYVLVAGDQAMFEGAESMPWADAATLPLCLFTSNMQCRRGIDGAFAVAGVVATPQIETDSMTALCAHIRHAGLYSILPHSALCLADSAQQLSAIPMSPEMRRDIGLVLLDQQQPRGPLLQAALQSFRSLDLQRWVDTHVQL</sequence>
<dbReference type="InterPro" id="IPR036388">
    <property type="entry name" value="WH-like_DNA-bd_sf"/>
</dbReference>
<dbReference type="EMBL" id="JBBWWT010000009">
    <property type="protein sequence ID" value="MEL1265849.1"/>
    <property type="molecule type" value="Genomic_DNA"/>
</dbReference>
<dbReference type="InterPro" id="IPR050950">
    <property type="entry name" value="HTH-type_LysR_regulators"/>
</dbReference>
<dbReference type="SUPFAM" id="SSF46785">
    <property type="entry name" value="Winged helix' DNA-binding domain"/>
    <property type="match status" value="1"/>
</dbReference>
<dbReference type="InterPro" id="IPR005119">
    <property type="entry name" value="LysR_subst-bd"/>
</dbReference>
<keyword evidence="2" id="KW-0805">Transcription regulation</keyword>
<dbReference type="SUPFAM" id="SSF53850">
    <property type="entry name" value="Periplasmic binding protein-like II"/>
    <property type="match status" value="1"/>
</dbReference>
<reference evidence="6 7" key="1">
    <citation type="submission" date="2024-04" db="EMBL/GenBank/DDBJ databases">
        <title>Draft genome sequence of Pseudoxanthomonas putridarboris WD12.</title>
        <authorList>
            <person name="Oh J."/>
        </authorList>
    </citation>
    <scope>NUCLEOTIDE SEQUENCE [LARGE SCALE GENOMIC DNA]</scope>
    <source>
        <strain evidence="6 7">WD12</strain>
    </source>
</reference>
<comment type="caution">
    <text evidence="6">The sequence shown here is derived from an EMBL/GenBank/DDBJ whole genome shotgun (WGS) entry which is preliminary data.</text>
</comment>
<dbReference type="Gene3D" id="1.10.10.10">
    <property type="entry name" value="Winged helix-like DNA-binding domain superfamily/Winged helix DNA-binding domain"/>
    <property type="match status" value="1"/>
</dbReference>
<dbReference type="Gene3D" id="3.40.190.290">
    <property type="match status" value="1"/>
</dbReference>
<dbReference type="InterPro" id="IPR036390">
    <property type="entry name" value="WH_DNA-bd_sf"/>
</dbReference>
<dbReference type="RefSeq" id="WP_341727022.1">
    <property type="nucleotide sequence ID" value="NZ_JBBWWT010000009.1"/>
</dbReference>
<keyword evidence="4" id="KW-0804">Transcription</keyword>
<evidence type="ECO:0000256" key="1">
    <source>
        <dbReference type="ARBA" id="ARBA00009437"/>
    </source>
</evidence>
<accession>A0ABU9J4Q6</accession>
<dbReference type="Pfam" id="PF00126">
    <property type="entry name" value="HTH_1"/>
    <property type="match status" value="1"/>
</dbReference>
<keyword evidence="7" id="KW-1185">Reference proteome</keyword>
<dbReference type="CDD" id="cd05466">
    <property type="entry name" value="PBP2_LTTR_substrate"/>
    <property type="match status" value="1"/>
</dbReference>
<dbReference type="Pfam" id="PF03466">
    <property type="entry name" value="LysR_substrate"/>
    <property type="match status" value="1"/>
</dbReference>
<evidence type="ECO:0000259" key="5">
    <source>
        <dbReference type="PROSITE" id="PS50931"/>
    </source>
</evidence>
<keyword evidence="3" id="KW-0238">DNA-binding</keyword>
<dbReference type="PROSITE" id="PS50931">
    <property type="entry name" value="HTH_LYSR"/>
    <property type="match status" value="1"/>
</dbReference>
<feature type="domain" description="HTH lysR-type" evidence="5">
    <location>
        <begin position="1"/>
        <end position="58"/>
    </location>
</feature>
<evidence type="ECO:0000256" key="2">
    <source>
        <dbReference type="ARBA" id="ARBA00023015"/>
    </source>
</evidence>
<comment type="similarity">
    <text evidence="1">Belongs to the LysR transcriptional regulatory family.</text>
</comment>
<evidence type="ECO:0000313" key="7">
    <source>
        <dbReference type="Proteomes" id="UP001459204"/>
    </source>
</evidence>
<evidence type="ECO:0000256" key="3">
    <source>
        <dbReference type="ARBA" id="ARBA00023125"/>
    </source>
</evidence>
<organism evidence="6 7">
    <name type="scientific">Pseudoxanthomonas putridarboris</name>
    <dbReference type="NCBI Taxonomy" id="752605"/>
    <lineage>
        <taxon>Bacteria</taxon>
        <taxon>Pseudomonadati</taxon>
        <taxon>Pseudomonadota</taxon>
        <taxon>Gammaproteobacteria</taxon>
        <taxon>Lysobacterales</taxon>
        <taxon>Lysobacteraceae</taxon>
        <taxon>Pseudoxanthomonas</taxon>
    </lineage>
</organism>
<dbReference type="PANTHER" id="PTHR30419:SF31">
    <property type="entry name" value="BLR3139 PROTEIN"/>
    <property type="match status" value="1"/>
</dbReference>
<protein>
    <submittedName>
        <fullName evidence="6">LysR substrate-binding domain-containing protein</fullName>
    </submittedName>
</protein>
<dbReference type="Proteomes" id="UP001459204">
    <property type="component" value="Unassembled WGS sequence"/>
</dbReference>
<evidence type="ECO:0000313" key="6">
    <source>
        <dbReference type="EMBL" id="MEL1265849.1"/>
    </source>
</evidence>